<keyword evidence="3" id="KW-1185">Reference proteome</keyword>
<sequence length="198" mass="23027">MTASCQLCARVKPRYYKPRRTPVFFLNKQEIAYHYRLRSELRSFFHNKDISTSRTFIYNPQGNEEEVDLIEANPDHVFVRFLDGRQATVPIRDLAPVGEEIVKATTGQDLESNKGNTSTNTRPPQVHIDRSDTANEKLNNVSHERDFGTPADTFIETNQPRPQPTTNSIPQYRADDNSQLRRSSRIRRPQERLNYETF</sequence>
<protein>
    <submittedName>
        <fullName evidence="2">Uncharacterized protein</fullName>
    </submittedName>
</protein>
<organism evidence="2 3">
    <name type="scientific">Clavelina lepadiformis</name>
    <name type="common">Light-bulb sea squirt</name>
    <name type="synonym">Ascidia lepadiformis</name>
    <dbReference type="NCBI Taxonomy" id="159417"/>
    <lineage>
        <taxon>Eukaryota</taxon>
        <taxon>Metazoa</taxon>
        <taxon>Chordata</taxon>
        <taxon>Tunicata</taxon>
        <taxon>Ascidiacea</taxon>
        <taxon>Aplousobranchia</taxon>
        <taxon>Clavelinidae</taxon>
        <taxon>Clavelina</taxon>
    </lineage>
</organism>
<reference evidence="2 3" key="1">
    <citation type="submission" date="2024-02" db="EMBL/GenBank/DDBJ databases">
        <authorList>
            <person name="Daric V."/>
            <person name="Darras S."/>
        </authorList>
    </citation>
    <scope>NUCLEOTIDE SEQUENCE [LARGE SCALE GENOMIC DNA]</scope>
</reference>
<gene>
    <name evidence="2" type="ORF">CVLEPA_LOCUS20042</name>
</gene>
<feature type="region of interest" description="Disordered" evidence="1">
    <location>
        <begin position="106"/>
        <end position="198"/>
    </location>
</feature>
<proteinExistence type="predicted"/>
<dbReference type="EMBL" id="CAWYQH010000107">
    <property type="protein sequence ID" value="CAK8688000.1"/>
    <property type="molecule type" value="Genomic_DNA"/>
</dbReference>
<evidence type="ECO:0000313" key="3">
    <source>
        <dbReference type="Proteomes" id="UP001642483"/>
    </source>
</evidence>
<name>A0ABP0G8Q5_CLALP</name>
<dbReference type="Proteomes" id="UP001642483">
    <property type="component" value="Unassembled WGS sequence"/>
</dbReference>
<evidence type="ECO:0000313" key="2">
    <source>
        <dbReference type="EMBL" id="CAK8688000.1"/>
    </source>
</evidence>
<feature type="compositionally biased region" description="Polar residues" evidence="1">
    <location>
        <begin position="106"/>
        <end position="123"/>
    </location>
</feature>
<feature type="compositionally biased region" description="Basic and acidic residues" evidence="1">
    <location>
        <begin position="188"/>
        <end position="198"/>
    </location>
</feature>
<comment type="caution">
    <text evidence="2">The sequence shown here is derived from an EMBL/GenBank/DDBJ whole genome shotgun (WGS) entry which is preliminary data.</text>
</comment>
<feature type="compositionally biased region" description="Polar residues" evidence="1">
    <location>
        <begin position="155"/>
        <end position="170"/>
    </location>
</feature>
<evidence type="ECO:0000256" key="1">
    <source>
        <dbReference type="SAM" id="MobiDB-lite"/>
    </source>
</evidence>
<accession>A0ABP0G8Q5</accession>